<organism evidence="1 2">
    <name type="scientific">Gemmobacter lutimaris</name>
    <dbReference type="NCBI Taxonomy" id="2306023"/>
    <lineage>
        <taxon>Bacteria</taxon>
        <taxon>Pseudomonadati</taxon>
        <taxon>Pseudomonadota</taxon>
        <taxon>Alphaproteobacteria</taxon>
        <taxon>Rhodobacterales</taxon>
        <taxon>Paracoccaceae</taxon>
        <taxon>Gemmobacter</taxon>
    </lineage>
</organism>
<keyword evidence="2" id="KW-1185">Reference proteome</keyword>
<dbReference type="CDD" id="cd02440">
    <property type="entry name" value="AdoMet_MTases"/>
    <property type="match status" value="1"/>
</dbReference>
<evidence type="ECO:0000313" key="1">
    <source>
        <dbReference type="EMBL" id="RID93003.1"/>
    </source>
</evidence>
<name>A0A398C0A7_9RHOB</name>
<accession>A0A398C0A7</accession>
<proteinExistence type="predicted"/>
<sequence>MTSSSPEDIESRLLATRETRVGADNHRAYVGPPELYDLIGAAQFRLLTGLGLREDHRLLDFGCGSLRAGRLFIPYLLPGRYYGIDPNAWLIDEALRLEIGEDMLRLRAPRFDHNDQMRMDVFDTRFDMILAQSVFSHTGADLMLRGFQQAAQVLMPEGQFLFTVMPKGRPWTAPFPDGVTHDGWVYPGCTRFTDPEVADLAAQAGLRAEPLAWFHPTQRWFRAVLPGQPALCAQEHDVLGSGRLLKVPRFPIGFSGGALGDDEK</sequence>
<dbReference type="Proteomes" id="UP000266649">
    <property type="component" value="Unassembled WGS sequence"/>
</dbReference>
<reference evidence="1 2" key="1">
    <citation type="submission" date="2018-09" db="EMBL/GenBank/DDBJ databases">
        <title>Gemmobacter lutimaris sp. nov., a marine bacterium isolated from tidal flat.</title>
        <authorList>
            <person name="Lee D.W."/>
            <person name="Yoo Y."/>
            <person name="Kim J.-J."/>
            <person name="Kim B.S."/>
        </authorList>
    </citation>
    <scope>NUCLEOTIDE SEQUENCE [LARGE SCALE GENOMIC DNA]</scope>
    <source>
        <strain evidence="1 2">YJ-T1-11</strain>
    </source>
</reference>
<dbReference type="EMBL" id="QXXQ01000002">
    <property type="protein sequence ID" value="RID93003.1"/>
    <property type="molecule type" value="Genomic_DNA"/>
</dbReference>
<dbReference type="GO" id="GO:0032259">
    <property type="term" value="P:methylation"/>
    <property type="evidence" value="ECO:0007669"/>
    <property type="project" value="UniProtKB-KW"/>
</dbReference>
<gene>
    <name evidence="1" type="ORF">D2N39_04930</name>
</gene>
<keyword evidence="1" id="KW-0489">Methyltransferase</keyword>
<dbReference type="PANTHER" id="PTHR37886:SF1">
    <property type="entry name" value="S-ADENOSYL-L-METHIONINE-DEPENDENT METHYLTRANSFERASES SUPERFAMILY PROTEIN"/>
    <property type="match status" value="1"/>
</dbReference>
<dbReference type="Pfam" id="PF13489">
    <property type="entry name" value="Methyltransf_23"/>
    <property type="match status" value="1"/>
</dbReference>
<comment type="caution">
    <text evidence="1">The sequence shown here is derived from an EMBL/GenBank/DDBJ whole genome shotgun (WGS) entry which is preliminary data.</text>
</comment>
<dbReference type="OrthoDB" id="1853779at2"/>
<protein>
    <submittedName>
        <fullName evidence="1">Class I SAM-dependent methyltransferase</fullName>
    </submittedName>
</protein>
<dbReference type="SUPFAM" id="SSF53335">
    <property type="entry name" value="S-adenosyl-L-methionine-dependent methyltransferases"/>
    <property type="match status" value="1"/>
</dbReference>
<dbReference type="GO" id="GO:0008168">
    <property type="term" value="F:methyltransferase activity"/>
    <property type="evidence" value="ECO:0007669"/>
    <property type="project" value="UniProtKB-KW"/>
</dbReference>
<dbReference type="Gene3D" id="3.40.50.150">
    <property type="entry name" value="Vaccinia Virus protein VP39"/>
    <property type="match status" value="1"/>
</dbReference>
<evidence type="ECO:0000313" key="2">
    <source>
        <dbReference type="Proteomes" id="UP000266649"/>
    </source>
</evidence>
<dbReference type="PANTHER" id="PTHR37886">
    <property type="entry name" value="S-ADENOSYL-L-METHIONINE-DEPENDENT METHYLTRANSFERASES SUPERFAMILY PROTEIN"/>
    <property type="match status" value="1"/>
</dbReference>
<keyword evidence="1" id="KW-0808">Transferase</keyword>
<dbReference type="RefSeq" id="WP_119133656.1">
    <property type="nucleotide sequence ID" value="NZ_QXXQ01000002.1"/>
</dbReference>
<dbReference type="InterPro" id="IPR029063">
    <property type="entry name" value="SAM-dependent_MTases_sf"/>
</dbReference>
<dbReference type="AlphaFoldDB" id="A0A398C0A7"/>